<dbReference type="SUPFAM" id="SSF51735">
    <property type="entry name" value="NAD(P)-binding Rossmann-fold domains"/>
    <property type="match status" value="1"/>
</dbReference>
<dbReference type="NCBIfam" id="TIGR01179">
    <property type="entry name" value="galE"/>
    <property type="match status" value="1"/>
</dbReference>
<gene>
    <name evidence="14" type="ORF">SAMN04487966_101194</name>
</gene>
<evidence type="ECO:0000259" key="13">
    <source>
        <dbReference type="Pfam" id="PF01370"/>
    </source>
</evidence>
<organism evidence="14 15">
    <name type="scientific">Micrococcus terreus</name>
    <dbReference type="NCBI Taxonomy" id="574650"/>
    <lineage>
        <taxon>Bacteria</taxon>
        <taxon>Bacillati</taxon>
        <taxon>Actinomycetota</taxon>
        <taxon>Actinomycetes</taxon>
        <taxon>Micrococcales</taxon>
        <taxon>Micrococcaceae</taxon>
        <taxon>Micrococcus</taxon>
    </lineage>
</organism>
<dbReference type="Pfam" id="PF01370">
    <property type="entry name" value="Epimerase"/>
    <property type="match status" value="1"/>
</dbReference>
<accession>A0A1I7ME27</accession>
<dbReference type="InterPro" id="IPR005886">
    <property type="entry name" value="UDP_G4E"/>
</dbReference>
<feature type="domain" description="NAD-dependent epimerase/dehydratase" evidence="13">
    <location>
        <begin position="154"/>
        <end position="412"/>
    </location>
</feature>
<keyword evidence="8" id="KW-0299">Galactose metabolism</keyword>
<dbReference type="NCBIfam" id="NF007956">
    <property type="entry name" value="PRK10675.1"/>
    <property type="match status" value="1"/>
</dbReference>
<proteinExistence type="inferred from homology"/>
<evidence type="ECO:0000256" key="11">
    <source>
        <dbReference type="ARBA" id="ARBA00033067"/>
    </source>
</evidence>
<name>A0A1I7ME27_9MICC</name>
<dbReference type="InterPro" id="IPR036291">
    <property type="entry name" value="NAD(P)-bd_dom_sf"/>
</dbReference>
<dbReference type="AlphaFoldDB" id="A0A1I7ME27"/>
<evidence type="ECO:0000256" key="3">
    <source>
        <dbReference type="ARBA" id="ARBA00004947"/>
    </source>
</evidence>
<dbReference type="Proteomes" id="UP000198881">
    <property type="component" value="Unassembled WGS sequence"/>
</dbReference>
<keyword evidence="8" id="KW-0119">Carbohydrate metabolism</keyword>
<evidence type="ECO:0000256" key="9">
    <source>
        <dbReference type="ARBA" id="ARBA00023235"/>
    </source>
</evidence>
<dbReference type="GO" id="GO:0005829">
    <property type="term" value="C:cytosol"/>
    <property type="evidence" value="ECO:0007669"/>
    <property type="project" value="TreeGrafter"/>
</dbReference>
<evidence type="ECO:0000256" key="5">
    <source>
        <dbReference type="ARBA" id="ARBA00013189"/>
    </source>
</evidence>
<dbReference type="PANTHER" id="PTHR43725:SF47">
    <property type="entry name" value="UDP-GLUCOSE 4-EPIMERASE"/>
    <property type="match status" value="1"/>
</dbReference>
<dbReference type="PANTHER" id="PTHR43725">
    <property type="entry name" value="UDP-GLUCOSE 4-EPIMERASE"/>
    <property type="match status" value="1"/>
</dbReference>
<evidence type="ECO:0000256" key="12">
    <source>
        <dbReference type="SAM" id="MobiDB-lite"/>
    </source>
</evidence>
<sequence>MVRTQVVDAHGLTLSGDRNRTEAQKLMRTSGCPSQSQHLIDDLRPAGTRCTVPLVLIGDDQRVRGPVIHQLHGLSEFSVCRTQDQERIRLCDRAVHTRAEHGSPEADTSDGADQQEDQRSAQHSTENCTTTAHAFHCRAHEASTECGYLETMRVIVTGGAGYIGSHTCVRLLEEGHDVAVLDNFENSQPESLQRVQDIAGRDLSIHRGDVRDTGSFADFFDVWRPEAVIHFAGLKSVGESVAEPERYYTTNVQGTVNVAQAAVKAGASSFVFSSSATVYSPEAQMPVDETAELRPGNPYGWSKRMAEQVLTDIQAAQPQLSMALLRYFNPVGAHPSGRLGEDPRGVPANLMPYMARVADGTYPALKVFGDDYPTPDGTGVRDYVHVVDLADAHLAALDAVGASSGVLTWNVGRGTGISVLEMVEAFERVTGREIPIERVDRRAGDSATSFAEVSEISRRSPWRAIRGVDEMVRDLWQWQSMNPQGYATGITNEAFKS</sequence>
<dbReference type="EC" id="5.1.3.2" evidence="5"/>
<dbReference type="Gene3D" id="3.40.50.720">
    <property type="entry name" value="NAD(P)-binding Rossmann-like Domain"/>
    <property type="match status" value="1"/>
</dbReference>
<evidence type="ECO:0000313" key="15">
    <source>
        <dbReference type="Proteomes" id="UP000198881"/>
    </source>
</evidence>
<evidence type="ECO:0000313" key="14">
    <source>
        <dbReference type="EMBL" id="SFV20177.1"/>
    </source>
</evidence>
<evidence type="ECO:0000256" key="1">
    <source>
        <dbReference type="ARBA" id="ARBA00000083"/>
    </source>
</evidence>
<keyword evidence="7" id="KW-0520">NAD</keyword>
<evidence type="ECO:0000256" key="8">
    <source>
        <dbReference type="ARBA" id="ARBA00023144"/>
    </source>
</evidence>
<dbReference type="GO" id="GO:0003978">
    <property type="term" value="F:UDP-glucose 4-epimerase activity"/>
    <property type="evidence" value="ECO:0007669"/>
    <property type="project" value="UniProtKB-EC"/>
</dbReference>
<dbReference type="EMBL" id="FPCG01000001">
    <property type="protein sequence ID" value="SFV20177.1"/>
    <property type="molecule type" value="Genomic_DNA"/>
</dbReference>
<feature type="region of interest" description="Disordered" evidence="12">
    <location>
        <begin position="98"/>
        <end position="126"/>
    </location>
</feature>
<dbReference type="InterPro" id="IPR001509">
    <property type="entry name" value="Epimerase_deHydtase"/>
</dbReference>
<dbReference type="STRING" id="574650.SAMN04487966_101194"/>
<comment type="similarity">
    <text evidence="4">Belongs to the NAD(P)-dependent epimerase/dehydratase family.</text>
</comment>
<comment type="cofactor">
    <cofactor evidence="2">
        <name>NAD(+)</name>
        <dbReference type="ChEBI" id="CHEBI:57540"/>
    </cofactor>
</comment>
<comment type="catalytic activity">
    <reaction evidence="1">
        <text>UDP-alpha-D-glucose = UDP-alpha-D-galactose</text>
        <dbReference type="Rhea" id="RHEA:22168"/>
        <dbReference type="ChEBI" id="CHEBI:58885"/>
        <dbReference type="ChEBI" id="CHEBI:66914"/>
        <dbReference type="EC" id="5.1.3.2"/>
    </reaction>
</comment>
<evidence type="ECO:0000256" key="10">
    <source>
        <dbReference type="ARBA" id="ARBA00031367"/>
    </source>
</evidence>
<dbReference type="UniPathway" id="UPA00214"/>
<dbReference type="Gene3D" id="3.90.25.10">
    <property type="entry name" value="UDP-galactose 4-epimerase, domain 1"/>
    <property type="match status" value="1"/>
</dbReference>
<evidence type="ECO:0000256" key="2">
    <source>
        <dbReference type="ARBA" id="ARBA00001911"/>
    </source>
</evidence>
<dbReference type="GO" id="GO:0006012">
    <property type="term" value="P:galactose metabolic process"/>
    <property type="evidence" value="ECO:0007669"/>
    <property type="project" value="UniProtKB-UniPathway"/>
</dbReference>
<keyword evidence="15" id="KW-1185">Reference proteome</keyword>
<evidence type="ECO:0000256" key="4">
    <source>
        <dbReference type="ARBA" id="ARBA00007637"/>
    </source>
</evidence>
<keyword evidence="9" id="KW-0413">Isomerase</keyword>
<protein>
    <recommendedName>
        <fullName evidence="6">UDP-glucose 4-epimerase</fullName>
        <ecNumber evidence="5">5.1.3.2</ecNumber>
    </recommendedName>
    <alternativeName>
        <fullName evidence="11">Galactowaldenase</fullName>
    </alternativeName>
    <alternativeName>
        <fullName evidence="10">UDP-galactose 4-epimerase</fullName>
    </alternativeName>
</protein>
<comment type="pathway">
    <text evidence="3">Carbohydrate metabolism; galactose metabolism.</text>
</comment>
<reference evidence="14 15" key="1">
    <citation type="submission" date="2016-10" db="EMBL/GenBank/DDBJ databases">
        <authorList>
            <person name="de Groot N.N."/>
        </authorList>
    </citation>
    <scope>NUCLEOTIDE SEQUENCE [LARGE SCALE GENOMIC DNA]</scope>
    <source>
        <strain evidence="14 15">CGMCC 1.7054</strain>
    </source>
</reference>
<dbReference type="CDD" id="cd05247">
    <property type="entry name" value="UDP_G4E_1_SDR_e"/>
    <property type="match status" value="1"/>
</dbReference>
<evidence type="ECO:0000256" key="7">
    <source>
        <dbReference type="ARBA" id="ARBA00023027"/>
    </source>
</evidence>
<evidence type="ECO:0000256" key="6">
    <source>
        <dbReference type="ARBA" id="ARBA00018569"/>
    </source>
</evidence>